<dbReference type="EMBL" id="CM007899">
    <property type="protein sequence ID" value="OTG09896.1"/>
    <property type="molecule type" value="Genomic_DNA"/>
</dbReference>
<evidence type="ECO:0000313" key="3">
    <source>
        <dbReference type="Proteomes" id="UP000215914"/>
    </source>
</evidence>
<evidence type="ECO:0000313" key="1">
    <source>
        <dbReference type="EMBL" id="KAF5817621.1"/>
    </source>
</evidence>
<organism evidence="2 3">
    <name type="scientific">Helianthus annuus</name>
    <name type="common">Common sunflower</name>
    <dbReference type="NCBI Taxonomy" id="4232"/>
    <lineage>
        <taxon>Eukaryota</taxon>
        <taxon>Viridiplantae</taxon>
        <taxon>Streptophyta</taxon>
        <taxon>Embryophyta</taxon>
        <taxon>Tracheophyta</taxon>
        <taxon>Spermatophyta</taxon>
        <taxon>Magnoliopsida</taxon>
        <taxon>eudicotyledons</taxon>
        <taxon>Gunneridae</taxon>
        <taxon>Pentapetalae</taxon>
        <taxon>asterids</taxon>
        <taxon>campanulids</taxon>
        <taxon>Asterales</taxon>
        <taxon>Asteraceae</taxon>
        <taxon>Asteroideae</taxon>
        <taxon>Heliantheae alliance</taxon>
        <taxon>Heliantheae</taxon>
        <taxon>Helianthus</taxon>
    </lineage>
</organism>
<proteinExistence type="predicted"/>
<dbReference type="PANTHER" id="PTHR45863:SF51">
    <property type="entry name" value="TRANSFERASE, PROTEIN KINASE RLK-PELLE-RLCK-XII-1 FAMILY"/>
    <property type="match status" value="1"/>
</dbReference>
<reference evidence="2" key="2">
    <citation type="submission" date="2017-02" db="EMBL/GenBank/DDBJ databases">
        <title>Sunflower complete genome.</title>
        <authorList>
            <person name="Langlade N."/>
            <person name="Munos S."/>
        </authorList>
    </citation>
    <scope>NUCLEOTIDE SEQUENCE [LARGE SCALE GENOMIC DNA]</scope>
    <source>
        <tissue evidence="2">Leaves</tissue>
    </source>
</reference>
<reference evidence="1" key="3">
    <citation type="submission" date="2020-06" db="EMBL/GenBank/DDBJ databases">
        <title>Helianthus annuus Genome sequencing and assembly Release 2.</title>
        <authorList>
            <person name="Gouzy J."/>
            <person name="Langlade N."/>
            <person name="Munos S."/>
        </authorList>
    </citation>
    <scope>NUCLEOTIDE SEQUENCE</scope>
    <source>
        <tissue evidence="1">Leaves</tissue>
    </source>
</reference>
<dbReference type="Proteomes" id="UP000215914">
    <property type="component" value="Chromosome 10"/>
</dbReference>
<gene>
    <name evidence="2" type="ORF">HannXRQ_Chr10g0281551</name>
    <name evidence="1" type="ORF">HanXRQr2_Chr02g0055201</name>
</gene>
<sequence>MVKMGRAGDSMCLSRRRLLLVGAGKALDMIRDRNLQMLTDSCLEGQFSNDDGTKLVRLASRCLQYQPHERRNPRSLVSALIPVQKENEVPSHVLMGIAQGGSAMPLTTLGEACLRTNLTFIHMELWKNWGTKMMRVLQLSCHLGCGLIKYMTH</sequence>
<dbReference type="STRING" id="4232.A0A251TH50"/>
<dbReference type="PANTHER" id="PTHR45863">
    <property type="entry name" value="SERINE/THREONINE-PROTEIN KINASE BSK5"/>
    <property type="match status" value="1"/>
</dbReference>
<dbReference type="GO" id="GO:0009742">
    <property type="term" value="P:brassinosteroid mediated signaling pathway"/>
    <property type="evidence" value="ECO:0007669"/>
    <property type="project" value="InterPro"/>
</dbReference>
<dbReference type="GO" id="GO:0004672">
    <property type="term" value="F:protein kinase activity"/>
    <property type="evidence" value="ECO:0007669"/>
    <property type="project" value="InterPro"/>
</dbReference>
<accession>A0A251TH50</accession>
<dbReference type="InterPro" id="IPR045845">
    <property type="entry name" value="BSK"/>
</dbReference>
<protein>
    <submittedName>
        <fullName evidence="2">Uncharacterized protein</fullName>
    </submittedName>
</protein>
<keyword evidence="3" id="KW-1185">Reference proteome</keyword>
<dbReference type="GO" id="GO:0005524">
    <property type="term" value="F:ATP binding"/>
    <property type="evidence" value="ECO:0007669"/>
    <property type="project" value="UniProtKB-KW"/>
</dbReference>
<name>A0A251TH50_HELAN</name>
<dbReference type="InParanoid" id="A0A251TH50"/>
<dbReference type="EMBL" id="MNCJ02000317">
    <property type="protein sequence ID" value="KAF5817621.1"/>
    <property type="molecule type" value="Genomic_DNA"/>
</dbReference>
<dbReference type="GO" id="GO:0012505">
    <property type="term" value="C:endomembrane system"/>
    <property type="evidence" value="ECO:0007669"/>
    <property type="project" value="UniProtKB-SubCell"/>
</dbReference>
<dbReference type="Gramene" id="mRNA:HanXRQr2_Chr02g0055201">
    <property type="protein sequence ID" value="mRNA:HanXRQr2_Chr02g0055201"/>
    <property type="gene ID" value="HanXRQr2_Chr02g0055201"/>
</dbReference>
<evidence type="ECO:0000313" key="2">
    <source>
        <dbReference type="EMBL" id="OTG09896.1"/>
    </source>
</evidence>
<dbReference type="Gene3D" id="1.10.510.10">
    <property type="entry name" value="Transferase(Phosphotransferase) domain 1"/>
    <property type="match status" value="1"/>
</dbReference>
<reference evidence="1 3" key="1">
    <citation type="journal article" date="2017" name="Nature">
        <title>The sunflower genome provides insights into oil metabolism, flowering and Asterid evolution.</title>
        <authorList>
            <person name="Badouin H."/>
            <person name="Gouzy J."/>
            <person name="Grassa C.J."/>
            <person name="Murat F."/>
            <person name="Staton S.E."/>
            <person name="Cottret L."/>
            <person name="Lelandais-Briere C."/>
            <person name="Owens G.L."/>
            <person name="Carrere S."/>
            <person name="Mayjonade B."/>
            <person name="Legrand L."/>
            <person name="Gill N."/>
            <person name="Kane N.C."/>
            <person name="Bowers J.E."/>
            <person name="Hubner S."/>
            <person name="Bellec A."/>
            <person name="Berard A."/>
            <person name="Berges H."/>
            <person name="Blanchet N."/>
            <person name="Boniface M.C."/>
            <person name="Brunel D."/>
            <person name="Catrice O."/>
            <person name="Chaidir N."/>
            <person name="Claudel C."/>
            <person name="Donnadieu C."/>
            <person name="Faraut T."/>
            <person name="Fievet G."/>
            <person name="Helmstetter N."/>
            <person name="King M."/>
            <person name="Knapp S.J."/>
            <person name="Lai Z."/>
            <person name="Le Paslier M.C."/>
            <person name="Lippi Y."/>
            <person name="Lorenzon L."/>
            <person name="Mandel J.R."/>
            <person name="Marage G."/>
            <person name="Marchand G."/>
            <person name="Marquand E."/>
            <person name="Bret-Mestries E."/>
            <person name="Morien E."/>
            <person name="Nambeesan S."/>
            <person name="Nguyen T."/>
            <person name="Pegot-Espagnet P."/>
            <person name="Pouilly N."/>
            <person name="Raftis F."/>
            <person name="Sallet E."/>
            <person name="Schiex T."/>
            <person name="Thomas J."/>
            <person name="Vandecasteele C."/>
            <person name="Vares D."/>
            <person name="Vear F."/>
            <person name="Vautrin S."/>
            <person name="Crespi M."/>
            <person name="Mangin B."/>
            <person name="Burke J.M."/>
            <person name="Salse J."/>
            <person name="Munos S."/>
            <person name="Vincourt P."/>
            <person name="Rieseberg L.H."/>
            <person name="Langlade N.B."/>
        </authorList>
    </citation>
    <scope>NUCLEOTIDE SEQUENCE [LARGE SCALE GENOMIC DNA]</scope>
    <source>
        <strain evidence="3">cv. SF193</strain>
        <tissue evidence="1">Leaves</tissue>
    </source>
</reference>
<dbReference type="AlphaFoldDB" id="A0A251TH50"/>